<feature type="non-terminal residue" evidence="1">
    <location>
        <position position="1"/>
    </location>
</feature>
<comment type="caution">
    <text evidence="1">The sequence shown here is derived from an EMBL/GenBank/DDBJ whole genome shotgun (WGS) entry which is preliminary data.</text>
</comment>
<evidence type="ECO:0000313" key="2">
    <source>
        <dbReference type="Proteomes" id="UP000789901"/>
    </source>
</evidence>
<proteinExistence type="predicted"/>
<keyword evidence="2" id="KW-1185">Reference proteome</keyword>
<protein>
    <submittedName>
        <fullName evidence="1">38714_t:CDS:1</fullName>
    </submittedName>
</protein>
<name>A0ABN7XLN8_GIGMA</name>
<reference evidence="1 2" key="1">
    <citation type="submission" date="2021-06" db="EMBL/GenBank/DDBJ databases">
        <authorList>
            <person name="Kallberg Y."/>
            <person name="Tangrot J."/>
            <person name="Rosling A."/>
        </authorList>
    </citation>
    <scope>NUCLEOTIDE SEQUENCE [LARGE SCALE GENOMIC DNA]</scope>
    <source>
        <strain evidence="1 2">120-4 pot B 10/14</strain>
    </source>
</reference>
<dbReference type="Proteomes" id="UP000789901">
    <property type="component" value="Unassembled WGS sequence"/>
</dbReference>
<gene>
    <name evidence="1" type="ORF">GMARGA_LOCUS45053</name>
</gene>
<evidence type="ECO:0000313" key="1">
    <source>
        <dbReference type="EMBL" id="CAG8856232.1"/>
    </source>
</evidence>
<dbReference type="EMBL" id="CAJVQB010157473">
    <property type="protein sequence ID" value="CAG8856232.1"/>
    <property type="molecule type" value="Genomic_DNA"/>
</dbReference>
<sequence length="55" mass="5969">VQENAEAIANGYTLPSKKIKIKPSIIKCNSSTNNVVNIDNETDNAYDSLGDDDNN</sequence>
<feature type="non-terminal residue" evidence="1">
    <location>
        <position position="55"/>
    </location>
</feature>
<organism evidence="1 2">
    <name type="scientific">Gigaspora margarita</name>
    <dbReference type="NCBI Taxonomy" id="4874"/>
    <lineage>
        <taxon>Eukaryota</taxon>
        <taxon>Fungi</taxon>
        <taxon>Fungi incertae sedis</taxon>
        <taxon>Mucoromycota</taxon>
        <taxon>Glomeromycotina</taxon>
        <taxon>Glomeromycetes</taxon>
        <taxon>Diversisporales</taxon>
        <taxon>Gigasporaceae</taxon>
        <taxon>Gigaspora</taxon>
    </lineage>
</organism>
<accession>A0ABN7XLN8</accession>